<keyword evidence="2 6" id="KW-0812">Transmembrane</keyword>
<dbReference type="GO" id="GO:0005886">
    <property type="term" value="C:plasma membrane"/>
    <property type="evidence" value="ECO:0007669"/>
    <property type="project" value="TreeGrafter"/>
</dbReference>
<keyword evidence="5" id="KW-0325">Glycoprotein</keyword>
<reference evidence="8" key="1">
    <citation type="submission" date="2022-09" db="EMBL/GenBank/DDBJ databases">
        <title>Fusarium specimens isolated from Avocado Roots.</title>
        <authorList>
            <person name="Stajich J."/>
            <person name="Roper C."/>
            <person name="Heimlech-Rivalta G."/>
        </authorList>
    </citation>
    <scope>NUCLEOTIDE SEQUENCE</scope>
    <source>
        <strain evidence="8">A02</strain>
    </source>
</reference>
<dbReference type="PROSITE" id="PS50850">
    <property type="entry name" value="MFS"/>
    <property type="match status" value="1"/>
</dbReference>
<evidence type="ECO:0000313" key="9">
    <source>
        <dbReference type="Proteomes" id="UP001152087"/>
    </source>
</evidence>
<evidence type="ECO:0000256" key="5">
    <source>
        <dbReference type="ARBA" id="ARBA00023180"/>
    </source>
</evidence>
<sequence length="110" mass="12517">MEEFGANEIVATLGLSLFVLGYGLGPMLFSPMSETPQIGRSRIYFWTLFAFVLLELPTGYATNMAMLLVFRFLTGFLVVQFSQPEGRQSWTCTLQWRCRTVSASLARREF</sequence>
<evidence type="ECO:0000256" key="3">
    <source>
        <dbReference type="ARBA" id="ARBA00022989"/>
    </source>
</evidence>
<name>A0A9W8V410_9HYPO</name>
<dbReference type="PANTHER" id="PTHR23502:SF23">
    <property type="entry name" value="FLUCONAZOLE RESISTANCE PROTEIN 1"/>
    <property type="match status" value="1"/>
</dbReference>
<dbReference type="Gene3D" id="1.20.1720.10">
    <property type="entry name" value="Multidrug resistance protein D"/>
    <property type="match status" value="1"/>
</dbReference>
<dbReference type="Proteomes" id="UP001152087">
    <property type="component" value="Unassembled WGS sequence"/>
</dbReference>
<dbReference type="PANTHER" id="PTHR23502">
    <property type="entry name" value="MAJOR FACILITATOR SUPERFAMILY"/>
    <property type="match status" value="1"/>
</dbReference>
<dbReference type="GO" id="GO:1990961">
    <property type="term" value="P:xenobiotic detoxification by transmembrane export across the plasma membrane"/>
    <property type="evidence" value="ECO:0007669"/>
    <property type="project" value="TreeGrafter"/>
</dbReference>
<feature type="transmembrane region" description="Helical" evidence="6">
    <location>
        <begin position="41"/>
        <end position="58"/>
    </location>
</feature>
<keyword evidence="3 6" id="KW-1133">Transmembrane helix</keyword>
<keyword evidence="4 6" id="KW-0472">Membrane</keyword>
<organism evidence="8 9">
    <name type="scientific">Fusarium falciforme</name>
    <dbReference type="NCBI Taxonomy" id="195108"/>
    <lineage>
        <taxon>Eukaryota</taxon>
        <taxon>Fungi</taxon>
        <taxon>Dikarya</taxon>
        <taxon>Ascomycota</taxon>
        <taxon>Pezizomycotina</taxon>
        <taxon>Sordariomycetes</taxon>
        <taxon>Hypocreomycetidae</taxon>
        <taxon>Hypocreales</taxon>
        <taxon>Nectriaceae</taxon>
        <taxon>Fusarium</taxon>
        <taxon>Fusarium solani species complex</taxon>
    </lineage>
</organism>
<feature type="transmembrane region" description="Helical" evidence="6">
    <location>
        <begin position="6"/>
        <end position="29"/>
    </location>
</feature>
<dbReference type="EMBL" id="JAOQAV010000010">
    <property type="protein sequence ID" value="KAJ4191015.1"/>
    <property type="molecule type" value="Genomic_DNA"/>
</dbReference>
<accession>A0A9W8V410</accession>
<evidence type="ECO:0000256" key="1">
    <source>
        <dbReference type="ARBA" id="ARBA00004141"/>
    </source>
</evidence>
<evidence type="ECO:0000256" key="2">
    <source>
        <dbReference type="ARBA" id="ARBA00022692"/>
    </source>
</evidence>
<comment type="subcellular location">
    <subcellularLocation>
        <location evidence="1">Membrane</location>
        <topology evidence="1">Multi-pass membrane protein</topology>
    </subcellularLocation>
</comment>
<evidence type="ECO:0000313" key="8">
    <source>
        <dbReference type="EMBL" id="KAJ4191015.1"/>
    </source>
</evidence>
<dbReference type="SUPFAM" id="SSF103473">
    <property type="entry name" value="MFS general substrate transporter"/>
    <property type="match status" value="1"/>
</dbReference>
<feature type="domain" description="Major facilitator superfamily (MFS) profile" evidence="7">
    <location>
        <begin position="1"/>
        <end position="110"/>
    </location>
</feature>
<dbReference type="InterPro" id="IPR020846">
    <property type="entry name" value="MFS_dom"/>
</dbReference>
<comment type="caution">
    <text evidence="8">The sequence shown here is derived from an EMBL/GenBank/DDBJ whole genome shotgun (WGS) entry which is preliminary data.</text>
</comment>
<gene>
    <name evidence="8" type="ORF">NW755_005226</name>
</gene>
<protein>
    <recommendedName>
        <fullName evidence="7">Major facilitator superfamily (MFS) profile domain-containing protein</fullName>
    </recommendedName>
</protein>
<proteinExistence type="predicted"/>
<dbReference type="InterPro" id="IPR036259">
    <property type="entry name" value="MFS_trans_sf"/>
</dbReference>
<evidence type="ECO:0000256" key="6">
    <source>
        <dbReference type="SAM" id="Phobius"/>
    </source>
</evidence>
<dbReference type="AlphaFoldDB" id="A0A9W8V410"/>
<keyword evidence="9" id="KW-1185">Reference proteome</keyword>
<dbReference type="GO" id="GO:0015244">
    <property type="term" value="F:fluconazole transmembrane transporter activity"/>
    <property type="evidence" value="ECO:0007669"/>
    <property type="project" value="TreeGrafter"/>
</dbReference>
<evidence type="ECO:0000256" key="4">
    <source>
        <dbReference type="ARBA" id="ARBA00023136"/>
    </source>
</evidence>
<evidence type="ECO:0000259" key="7">
    <source>
        <dbReference type="PROSITE" id="PS50850"/>
    </source>
</evidence>